<protein>
    <submittedName>
        <fullName evidence="2">Uncharacterized protein</fullName>
    </submittedName>
</protein>
<proteinExistence type="predicted"/>
<comment type="caution">
    <text evidence="2">The sequence shown here is derived from an EMBL/GenBank/DDBJ whole genome shotgun (WGS) entry which is preliminary data.</text>
</comment>
<dbReference type="OrthoDB" id="2913041at2759"/>
<dbReference type="EMBL" id="WIUZ02000009">
    <property type="protein sequence ID" value="KAF9783916.1"/>
    <property type="molecule type" value="Genomic_DNA"/>
</dbReference>
<sequence length="253" mass="28425">MSSTPIHSPAFVPLRERCKVSLSVDTNCERRRILKRDEPPTHSFPDVPIDEESPLEETSTMPGLYSSTLPNGQDRCLGAIIPGVFVSFHEPNHTSAQVIRANRCFTHVICISYSKHPCRIVETTTWFKDDSYVRALHLTLPLSSSKRSNRRLQLQDNQLLVARDFLSLALPFSSRSAPHDWAQNTSRVLITTPLGAPIDALCVIAVYLSFSSEQDVYDVLSLLEDIEELPREWKGVVCEDDAEIAQDVADEPH</sequence>
<accession>A0A9P6L645</accession>
<reference evidence="2" key="2">
    <citation type="submission" date="2020-11" db="EMBL/GenBank/DDBJ databases">
        <authorList>
            <consortium name="DOE Joint Genome Institute"/>
            <person name="Kuo A."/>
            <person name="Miyauchi S."/>
            <person name="Kiss E."/>
            <person name="Drula E."/>
            <person name="Kohler A."/>
            <person name="Sanchez-Garcia M."/>
            <person name="Andreopoulos B."/>
            <person name="Barry K.W."/>
            <person name="Bonito G."/>
            <person name="Buee M."/>
            <person name="Carver A."/>
            <person name="Chen C."/>
            <person name="Cichocki N."/>
            <person name="Clum A."/>
            <person name="Culley D."/>
            <person name="Crous P.W."/>
            <person name="Fauchery L."/>
            <person name="Girlanda M."/>
            <person name="Hayes R."/>
            <person name="Keri Z."/>
            <person name="Labutti K."/>
            <person name="Lipzen A."/>
            <person name="Lombard V."/>
            <person name="Magnuson J."/>
            <person name="Maillard F."/>
            <person name="Morin E."/>
            <person name="Murat C."/>
            <person name="Nolan M."/>
            <person name="Ohm R."/>
            <person name="Pangilinan J."/>
            <person name="Pereira M."/>
            <person name="Perotto S."/>
            <person name="Peter M."/>
            <person name="Riley R."/>
            <person name="Sitrit Y."/>
            <person name="Stielow B."/>
            <person name="Szollosi G."/>
            <person name="Zifcakova L."/>
            <person name="Stursova M."/>
            <person name="Spatafora J.W."/>
            <person name="Tedersoo L."/>
            <person name="Vaario L.-M."/>
            <person name="Yamada A."/>
            <person name="Yan M."/>
            <person name="Wang P."/>
            <person name="Xu J."/>
            <person name="Bruns T."/>
            <person name="Baldrian P."/>
            <person name="Vilgalys R."/>
            <person name="Henrissat B."/>
            <person name="Grigoriev I.V."/>
            <person name="Hibbett D."/>
            <person name="Nagy L.G."/>
            <person name="Martin F.M."/>
        </authorList>
    </citation>
    <scope>NUCLEOTIDE SEQUENCE</scope>
    <source>
        <strain evidence="2">UH-Tt-Lm1</strain>
    </source>
</reference>
<reference evidence="2" key="1">
    <citation type="journal article" date="2020" name="Nat. Commun.">
        <title>Large-scale genome sequencing of mycorrhizal fungi provides insights into the early evolution of symbiotic traits.</title>
        <authorList>
            <person name="Miyauchi S."/>
            <person name="Kiss E."/>
            <person name="Kuo A."/>
            <person name="Drula E."/>
            <person name="Kohler A."/>
            <person name="Sanchez-Garcia M."/>
            <person name="Morin E."/>
            <person name="Andreopoulos B."/>
            <person name="Barry K.W."/>
            <person name="Bonito G."/>
            <person name="Buee M."/>
            <person name="Carver A."/>
            <person name="Chen C."/>
            <person name="Cichocki N."/>
            <person name="Clum A."/>
            <person name="Culley D."/>
            <person name="Crous P.W."/>
            <person name="Fauchery L."/>
            <person name="Girlanda M."/>
            <person name="Hayes R.D."/>
            <person name="Keri Z."/>
            <person name="LaButti K."/>
            <person name="Lipzen A."/>
            <person name="Lombard V."/>
            <person name="Magnuson J."/>
            <person name="Maillard F."/>
            <person name="Murat C."/>
            <person name="Nolan M."/>
            <person name="Ohm R.A."/>
            <person name="Pangilinan J."/>
            <person name="Pereira M.F."/>
            <person name="Perotto S."/>
            <person name="Peter M."/>
            <person name="Pfister S."/>
            <person name="Riley R."/>
            <person name="Sitrit Y."/>
            <person name="Stielow J.B."/>
            <person name="Szollosi G."/>
            <person name="Zifcakova L."/>
            <person name="Stursova M."/>
            <person name="Spatafora J.W."/>
            <person name="Tedersoo L."/>
            <person name="Vaario L.M."/>
            <person name="Yamada A."/>
            <person name="Yan M."/>
            <person name="Wang P."/>
            <person name="Xu J."/>
            <person name="Bruns T."/>
            <person name="Baldrian P."/>
            <person name="Vilgalys R."/>
            <person name="Dunand C."/>
            <person name="Henrissat B."/>
            <person name="Grigoriev I.V."/>
            <person name="Hibbett D."/>
            <person name="Nagy L.G."/>
            <person name="Martin F.M."/>
        </authorList>
    </citation>
    <scope>NUCLEOTIDE SEQUENCE</scope>
    <source>
        <strain evidence="2">UH-Tt-Lm1</strain>
    </source>
</reference>
<dbReference type="AlphaFoldDB" id="A0A9P6L645"/>
<name>A0A9P6L645_9AGAM</name>
<gene>
    <name evidence="2" type="ORF">BJ322DRAFT_1067593</name>
</gene>
<evidence type="ECO:0000256" key="1">
    <source>
        <dbReference type="SAM" id="MobiDB-lite"/>
    </source>
</evidence>
<keyword evidence="3" id="KW-1185">Reference proteome</keyword>
<evidence type="ECO:0000313" key="2">
    <source>
        <dbReference type="EMBL" id="KAF9783916.1"/>
    </source>
</evidence>
<organism evidence="2 3">
    <name type="scientific">Thelephora terrestris</name>
    <dbReference type="NCBI Taxonomy" id="56493"/>
    <lineage>
        <taxon>Eukaryota</taxon>
        <taxon>Fungi</taxon>
        <taxon>Dikarya</taxon>
        <taxon>Basidiomycota</taxon>
        <taxon>Agaricomycotina</taxon>
        <taxon>Agaricomycetes</taxon>
        <taxon>Thelephorales</taxon>
        <taxon>Thelephoraceae</taxon>
        <taxon>Thelephora</taxon>
    </lineage>
</organism>
<feature type="region of interest" description="Disordered" evidence="1">
    <location>
        <begin position="34"/>
        <end position="64"/>
    </location>
</feature>
<dbReference type="Proteomes" id="UP000736335">
    <property type="component" value="Unassembled WGS sequence"/>
</dbReference>
<evidence type="ECO:0000313" key="3">
    <source>
        <dbReference type="Proteomes" id="UP000736335"/>
    </source>
</evidence>